<dbReference type="Gene3D" id="1.10.10.60">
    <property type="entry name" value="Homeodomain-like"/>
    <property type="match status" value="1"/>
</dbReference>
<dbReference type="InterPro" id="IPR009057">
    <property type="entry name" value="Homeodomain-like_sf"/>
</dbReference>
<accession>A0AAQ4E1M0</accession>
<feature type="region of interest" description="Disordered" evidence="2">
    <location>
        <begin position="289"/>
        <end position="314"/>
    </location>
</feature>
<dbReference type="CDD" id="cd00086">
    <property type="entry name" value="homeodomain"/>
    <property type="match status" value="1"/>
</dbReference>
<feature type="compositionally biased region" description="Low complexity" evidence="2">
    <location>
        <begin position="111"/>
        <end position="121"/>
    </location>
</feature>
<proteinExistence type="predicted"/>
<dbReference type="Proteomes" id="UP001321473">
    <property type="component" value="Unassembled WGS sequence"/>
</dbReference>
<keyword evidence="4" id="KW-1185">Reference proteome</keyword>
<dbReference type="InterPro" id="IPR040363">
    <property type="entry name" value="HMBOX1"/>
</dbReference>
<evidence type="ECO:0000313" key="3">
    <source>
        <dbReference type="EMBL" id="KAK8768610.1"/>
    </source>
</evidence>
<evidence type="ECO:0000313" key="4">
    <source>
        <dbReference type="Proteomes" id="UP001321473"/>
    </source>
</evidence>
<feature type="compositionally biased region" description="Basic residues" evidence="2">
    <location>
        <begin position="292"/>
        <end position="308"/>
    </location>
</feature>
<dbReference type="GO" id="GO:0005634">
    <property type="term" value="C:nucleus"/>
    <property type="evidence" value="ECO:0007669"/>
    <property type="project" value="UniProtKB-SubCell"/>
</dbReference>
<feature type="region of interest" description="Disordered" evidence="2">
    <location>
        <begin position="58"/>
        <end position="129"/>
    </location>
</feature>
<evidence type="ECO:0000256" key="1">
    <source>
        <dbReference type="ARBA" id="ARBA00004123"/>
    </source>
</evidence>
<protein>
    <recommendedName>
        <fullName evidence="5">Homeodomain-containing protein</fullName>
    </recommendedName>
</protein>
<feature type="compositionally biased region" description="Low complexity" evidence="2">
    <location>
        <begin position="77"/>
        <end position="100"/>
    </location>
</feature>
<evidence type="ECO:0000256" key="2">
    <source>
        <dbReference type="SAM" id="MobiDB-lite"/>
    </source>
</evidence>
<evidence type="ECO:0008006" key="5">
    <source>
        <dbReference type="Google" id="ProtNLM"/>
    </source>
</evidence>
<dbReference type="SUPFAM" id="SSF46689">
    <property type="entry name" value="Homeodomain-like"/>
    <property type="match status" value="1"/>
</dbReference>
<reference evidence="3 4" key="1">
    <citation type="journal article" date="2023" name="Arcadia Sci">
        <title>De novo assembly of a long-read Amblyomma americanum tick genome.</title>
        <authorList>
            <person name="Chou S."/>
            <person name="Poskanzer K.E."/>
            <person name="Rollins M."/>
            <person name="Thuy-Boun P.S."/>
        </authorList>
    </citation>
    <scope>NUCLEOTIDE SEQUENCE [LARGE SCALE GENOMIC DNA]</scope>
    <source>
        <strain evidence="3">F_SG_1</strain>
        <tissue evidence="3">Salivary glands</tissue>
    </source>
</reference>
<feature type="region of interest" description="Disordered" evidence="2">
    <location>
        <begin position="144"/>
        <end position="164"/>
    </location>
</feature>
<comment type="subcellular location">
    <subcellularLocation>
        <location evidence="1">Nucleus</location>
    </subcellularLocation>
</comment>
<name>A0AAQ4E1M0_AMBAM</name>
<dbReference type="EMBL" id="JARKHS020023683">
    <property type="protein sequence ID" value="KAK8768610.1"/>
    <property type="molecule type" value="Genomic_DNA"/>
</dbReference>
<dbReference type="AlphaFoldDB" id="A0AAQ4E1M0"/>
<organism evidence="3 4">
    <name type="scientific">Amblyomma americanum</name>
    <name type="common">Lone star tick</name>
    <dbReference type="NCBI Taxonomy" id="6943"/>
    <lineage>
        <taxon>Eukaryota</taxon>
        <taxon>Metazoa</taxon>
        <taxon>Ecdysozoa</taxon>
        <taxon>Arthropoda</taxon>
        <taxon>Chelicerata</taxon>
        <taxon>Arachnida</taxon>
        <taxon>Acari</taxon>
        <taxon>Parasitiformes</taxon>
        <taxon>Ixodida</taxon>
        <taxon>Ixodoidea</taxon>
        <taxon>Ixodidae</taxon>
        <taxon>Amblyomminae</taxon>
        <taxon>Amblyomma</taxon>
    </lineage>
</organism>
<dbReference type="PANTHER" id="PTHR14618">
    <property type="entry name" value="HOMEODOX-CONTAINING PROTEIN 1 HMBOX1"/>
    <property type="match status" value="1"/>
</dbReference>
<dbReference type="GO" id="GO:0003691">
    <property type="term" value="F:double-stranded telomeric DNA binding"/>
    <property type="evidence" value="ECO:0007669"/>
    <property type="project" value="InterPro"/>
</dbReference>
<dbReference type="InterPro" id="IPR001356">
    <property type="entry name" value="HD"/>
</dbReference>
<gene>
    <name evidence="3" type="ORF">V5799_014917</name>
</gene>
<dbReference type="PANTHER" id="PTHR14618:SF0">
    <property type="entry name" value="HOMEOBOX-CONTAINING PROTEIN 1"/>
    <property type="match status" value="1"/>
</dbReference>
<comment type="caution">
    <text evidence="3">The sequence shown here is derived from an EMBL/GenBank/DDBJ whole genome shotgun (WGS) entry which is preliminary data.</text>
</comment>
<feature type="compositionally biased region" description="Polar residues" evidence="2">
    <location>
        <begin position="145"/>
        <end position="158"/>
    </location>
</feature>
<sequence>MHFVSCHVFLRNDDDMVLKFTVEQIDLVRRLKDTGITMKEIGIIYFKLERLERTIRRGAERRPSPQHFSGANGGGFAAPNGVVTPPTTTTSGNVQQQQQQPTSRNEDDECSSSSESSAAESPAHQQQNGFQQDCAVVGAADACHRSSTAPPDTSQGHSNAVAPRGELVPTDVTSSMVNNWFCNRRKDASKLLKHSSPSSDMTRLPQDALKRLTKQRERFTFVKGHLEILERHYQRNPYPSQSDKERVVEECNSYSMESADSYCQPSSNYGGTVNSVGSRTLWGSDLTLPLPPHHHQPHHHHPHHHPHHLNGGMQPTIKEEPLDCDSAVVTASSYDRGEVLPDGGMSWSAELESAVTHVPPAPYQPVATPMGLSQDGAMHHHNMDSPVPNMVPGGDGSVLQPAVAAMHQSVKQEGGDVWPLDNRILSTAWR</sequence>